<accession>A0A4U5LVW4</accession>
<evidence type="ECO:0000313" key="1">
    <source>
        <dbReference type="EMBL" id="TKR60328.1"/>
    </source>
</evidence>
<dbReference type="AlphaFoldDB" id="A0A4U5LVW4"/>
<name>A0A4U5LVW4_STECR</name>
<organism evidence="1 2">
    <name type="scientific">Steinernema carpocapsae</name>
    <name type="common">Entomopathogenic nematode</name>
    <dbReference type="NCBI Taxonomy" id="34508"/>
    <lineage>
        <taxon>Eukaryota</taxon>
        <taxon>Metazoa</taxon>
        <taxon>Ecdysozoa</taxon>
        <taxon>Nematoda</taxon>
        <taxon>Chromadorea</taxon>
        <taxon>Rhabditida</taxon>
        <taxon>Tylenchina</taxon>
        <taxon>Panagrolaimomorpha</taxon>
        <taxon>Strongyloidoidea</taxon>
        <taxon>Steinernematidae</taxon>
        <taxon>Steinernema</taxon>
    </lineage>
</organism>
<keyword evidence="2" id="KW-1185">Reference proteome</keyword>
<protein>
    <submittedName>
        <fullName evidence="1">Uncharacterized protein</fullName>
    </submittedName>
</protein>
<reference evidence="1 2" key="2">
    <citation type="journal article" date="2019" name="G3 (Bethesda)">
        <title>Hybrid Assembly of the Genome of the Entomopathogenic Nematode Steinernema carpocapsae Identifies the X-Chromosome.</title>
        <authorList>
            <person name="Serra L."/>
            <person name="Macchietto M."/>
            <person name="Macias-Munoz A."/>
            <person name="McGill C.J."/>
            <person name="Rodriguez I.M."/>
            <person name="Rodriguez B."/>
            <person name="Murad R."/>
            <person name="Mortazavi A."/>
        </authorList>
    </citation>
    <scope>NUCLEOTIDE SEQUENCE [LARGE SCALE GENOMIC DNA]</scope>
    <source>
        <strain evidence="1 2">ALL</strain>
    </source>
</reference>
<evidence type="ECO:0000313" key="2">
    <source>
        <dbReference type="Proteomes" id="UP000298663"/>
    </source>
</evidence>
<reference evidence="1 2" key="1">
    <citation type="journal article" date="2015" name="Genome Biol.">
        <title>Comparative genomics of Steinernema reveals deeply conserved gene regulatory networks.</title>
        <authorList>
            <person name="Dillman A.R."/>
            <person name="Macchietto M."/>
            <person name="Porter C.F."/>
            <person name="Rogers A."/>
            <person name="Williams B."/>
            <person name="Antoshechkin I."/>
            <person name="Lee M.M."/>
            <person name="Goodwin Z."/>
            <person name="Lu X."/>
            <person name="Lewis E.E."/>
            <person name="Goodrich-Blair H."/>
            <person name="Stock S.P."/>
            <person name="Adams B.J."/>
            <person name="Sternberg P.W."/>
            <person name="Mortazavi A."/>
        </authorList>
    </citation>
    <scope>NUCLEOTIDE SEQUENCE [LARGE SCALE GENOMIC DNA]</scope>
    <source>
        <strain evidence="1 2">ALL</strain>
    </source>
</reference>
<comment type="caution">
    <text evidence="1">The sequence shown here is derived from an EMBL/GenBank/DDBJ whole genome shotgun (WGS) entry which is preliminary data.</text>
</comment>
<proteinExistence type="predicted"/>
<dbReference type="EMBL" id="AZBU02000011">
    <property type="protein sequence ID" value="TKR60328.1"/>
    <property type="molecule type" value="Genomic_DNA"/>
</dbReference>
<sequence length="73" mass="8054">MDQISPNPFFGRREVADLRNLPFASFYDLHPPNILERNRATLVFGVFHDATAPRGIPLFLAAAFLSSPAAPSN</sequence>
<dbReference type="Proteomes" id="UP000298663">
    <property type="component" value="Unassembled WGS sequence"/>
</dbReference>
<gene>
    <name evidence="1" type="ORF">L596_027589</name>
</gene>